<dbReference type="SUPFAM" id="SSF56796">
    <property type="entry name" value="Dehydroquinate synthase-like"/>
    <property type="match status" value="1"/>
</dbReference>
<reference evidence="3" key="1">
    <citation type="submission" date="2022-07" db="EMBL/GenBank/DDBJ databases">
        <title>Phylogenomic reconstructions and comparative analyses of Kickxellomycotina fungi.</title>
        <authorList>
            <person name="Reynolds N.K."/>
            <person name="Stajich J.E."/>
            <person name="Barry K."/>
            <person name="Grigoriev I.V."/>
            <person name="Crous P."/>
            <person name="Smith M.E."/>
        </authorList>
    </citation>
    <scope>NUCLEOTIDE SEQUENCE</scope>
    <source>
        <strain evidence="3">RSA 1196</strain>
    </source>
</reference>
<proteinExistence type="predicted"/>
<sequence>MSSLSPATRSLRLLQQVGHRCMCPAHSHQPSCNAHHSKRPLLSKFSSVKGTTRPSQEYAFEMASSNIRFGEGVTREVGMDLKNLKVKKVCVLTDSNLRELHPVQEALRSLDESGVPYVLFDRVRIEPTDTSFQDAIRFSQGHQVDSFLAVGGGSVIDTAKAANLYSSYPKVDFLDFVNAPIGKGRPIDKTLMPLIAVPTTAGTGSETTGTAIFDYQPLHVKTGIAHRALKPLLGIVDPLNTRSMPTQVHLASGLD</sequence>
<accession>A0A9W8E405</accession>
<evidence type="ECO:0000313" key="3">
    <source>
        <dbReference type="EMBL" id="KAJ1952620.1"/>
    </source>
</evidence>
<dbReference type="PANTHER" id="PTHR11496">
    <property type="entry name" value="ALCOHOL DEHYDROGENASE"/>
    <property type="match status" value="1"/>
</dbReference>
<feature type="domain" description="Alcohol dehydrogenase iron-type/glycerol dehydrogenase GldA" evidence="2">
    <location>
        <begin position="65"/>
        <end position="238"/>
    </location>
</feature>
<gene>
    <name evidence="3" type="ORF">IWQ62_006182</name>
</gene>
<evidence type="ECO:0000313" key="4">
    <source>
        <dbReference type="Proteomes" id="UP001150925"/>
    </source>
</evidence>
<keyword evidence="1" id="KW-0560">Oxidoreductase</keyword>
<feature type="non-terminal residue" evidence="3">
    <location>
        <position position="1"/>
    </location>
</feature>
<evidence type="ECO:0000256" key="1">
    <source>
        <dbReference type="ARBA" id="ARBA00023002"/>
    </source>
</evidence>
<dbReference type="Pfam" id="PF00465">
    <property type="entry name" value="Fe-ADH"/>
    <property type="match status" value="1"/>
</dbReference>
<dbReference type="EMBL" id="JANBPY010003137">
    <property type="protein sequence ID" value="KAJ1952620.1"/>
    <property type="molecule type" value="Genomic_DNA"/>
</dbReference>
<dbReference type="GO" id="GO:0004022">
    <property type="term" value="F:alcohol dehydrogenase (NAD+) activity"/>
    <property type="evidence" value="ECO:0007669"/>
    <property type="project" value="TreeGrafter"/>
</dbReference>
<comment type="caution">
    <text evidence="3">The sequence shown here is derived from an EMBL/GenBank/DDBJ whole genome shotgun (WGS) entry which is preliminary data.</text>
</comment>
<dbReference type="Proteomes" id="UP001150925">
    <property type="component" value="Unassembled WGS sequence"/>
</dbReference>
<keyword evidence="4" id="KW-1185">Reference proteome</keyword>
<evidence type="ECO:0000259" key="2">
    <source>
        <dbReference type="Pfam" id="PF00465"/>
    </source>
</evidence>
<dbReference type="Gene3D" id="3.40.50.1970">
    <property type="match status" value="1"/>
</dbReference>
<dbReference type="InterPro" id="IPR001670">
    <property type="entry name" value="ADH_Fe/GldA"/>
</dbReference>
<dbReference type="InterPro" id="IPR039697">
    <property type="entry name" value="Alcohol_dehydrogenase_Fe"/>
</dbReference>
<dbReference type="OrthoDB" id="339764at2759"/>
<dbReference type="FunFam" id="3.40.50.1970:FF:000009">
    <property type="entry name" value="Fe-containing alcohol dehydrogenase"/>
    <property type="match status" value="1"/>
</dbReference>
<protein>
    <recommendedName>
        <fullName evidence="2">Alcohol dehydrogenase iron-type/glycerol dehydrogenase GldA domain-containing protein</fullName>
    </recommendedName>
</protein>
<dbReference type="PANTHER" id="PTHR11496:SF83">
    <property type="entry name" value="HYDROXYACID-OXOACID TRANSHYDROGENASE, MITOCHONDRIAL"/>
    <property type="match status" value="1"/>
</dbReference>
<dbReference type="GO" id="GO:0046872">
    <property type="term" value="F:metal ion binding"/>
    <property type="evidence" value="ECO:0007669"/>
    <property type="project" value="InterPro"/>
</dbReference>
<name>A0A9W8E405_9FUNG</name>
<dbReference type="AlphaFoldDB" id="A0A9W8E405"/>
<organism evidence="3 4">
    <name type="scientific">Dispira parvispora</name>
    <dbReference type="NCBI Taxonomy" id="1520584"/>
    <lineage>
        <taxon>Eukaryota</taxon>
        <taxon>Fungi</taxon>
        <taxon>Fungi incertae sedis</taxon>
        <taxon>Zoopagomycota</taxon>
        <taxon>Kickxellomycotina</taxon>
        <taxon>Dimargaritomycetes</taxon>
        <taxon>Dimargaritales</taxon>
        <taxon>Dimargaritaceae</taxon>
        <taxon>Dispira</taxon>
    </lineage>
</organism>
<dbReference type="GO" id="GO:0005739">
    <property type="term" value="C:mitochondrion"/>
    <property type="evidence" value="ECO:0007669"/>
    <property type="project" value="TreeGrafter"/>
</dbReference>